<dbReference type="Proteomes" id="UP000465304">
    <property type="component" value="Unassembled WGS sequence"/>
</dbReference>
<dbReference type="InterPro" id="IPR011251">
    <property type="entry name" value="Luciferase-like_dom"/>
</dbReference>
<evidence type="ECO:0000313" key="4">
    <source>
        <dbReference type="Proteomes" id="UP000465304"/>
    </source>
</evidence>
<dbReference type="RefSeq" id="WP_163891223.1">
    <property type="nucleotide sequence ID" value="NZ_BLLB01000002.1"/>
</dbReference>
<gene>
    <name evidence="3" type="ORF">MHIP_39960</name>
</gene>
<dbReference type="GO" id="GO:0016705">
    <property type="term" value="F:oxidoreductase activity, acting on paired donors, with incorporation or reduction of molecular oxygen"/>
    <property type="evidence" value="ECO:0007669"/>
    <property type="project" value="InterPro"/>
</dbReference>
<dbReference type="Pfam" id="PF00296">
    <property type="entry name" value="Bac_luciferase"/>
    <property type="match status" value="1"/>
</dbReference>
<protein>
    <submittedName>
        <fullName evidence="3">LLM class F420-dependent oxidoreductase</fullName>
    </submittedName>
</protein>
<dbReference type="PANTHER" id="PTHR43244">
    <property type="match status" value="1"/>
</dbReference>
<reference evidence="3 4" key="1">
    <citation type="journal article" date="2019" name="Emerg. Microbes Infect.">
        <title>Comprehensive subspecies identification of 175 nontuberculous mycobacteria species based on 7547 genomic profiles.</title>
        <authorList>
            <person name="Matsumoto Y."/>
            <person name="Kinjo T."/>
            <person name="Motooka D."/>
            <person name="Nabeya D."/>
            <person name="Jung N."/>
            <person name="Uechi K."/>
            <person name="Horii T."/>
            <person name="Iida T."/>
            <person name="Fujita J."/>
            <person name="Nakamura S."/>
        </authorList>
    </citation>
    <scope>NUCLEOTIDE SEQUENCE [LARGE SCALE GENOMIC DNA]</scope>
    <source>
        <strain evidence="3 4">JCM 30996</strain>
    </source>
</reference>
<accession>A0A7I9ZRY1</accession>
<dbReference type="PANTHER" id="PTHR43244:SF1">
    <property type="entry name" value="5,10-METHYLENETETRAHYDROMETHANOPTERIN REDUCTASE"/>
    <property type="match status" value="1"/>
</dbReference>
<evidence type="ECO:0000313" key="3">
    <source>
        <dbReference type="EMBL" id="GFH03513.1"/>
    </source>
</evidence>
<keyword evidence="4" id="KW-1185">Reference proteome</keyword>
<dbReference type="Gene3D" id="3.20.20.30">
    <property type="entry name" value="Luciferase-like domain"/>
    <property type="match status" value="1"/>
</dbReference>
<dbReference type="InterPro" id="IPR036661">
    <property type="entry name" value="Luciferase-like_sf"/>
</dbReference>
<dbReference type="InterPro" id="IPR022402">
    <property type="entry name" value="F420_OxRdatse_MSMEG3544_pred"/>
</dbReference>
<dbReference type="InterPro" id="IPR050564">
    <property type="entry name" value="F420-G6PD/mer"/>
</dbReference>
<comment type="caution">
    <text evidence="3">The sequence shown here is derived from an EMBL/GenBank/DDBJ whole genome shotgun (WGS) entry which is preliminary data.</text>
</comment>
<dbReference type="NCBIfam" id="TIGR03854">
    <property type="entry name" value="F420_MSMEG_3544"/>
    <property type="match status" value="1"/>
</dbReference>
<dbReference type="EMBL" id="BLLB01000002">
    <property type="protein sequence ID" value="GFH03513.1"/>
    <property type="molecule type" value="Genomic_DNA"/>
</dbReference>
<dbReference type="SUPFAM" id="SSF51679">
    <property type="entry name" value="Bacterial luciferase-like"/>
    <property type="match status" value="1"/>
</dbReference>
<evidence type="ECO:0000256" key="1">
    <source>
        <dbReference type="ARBA" id="ARBA00023002"/>
    </source>
</evidence>
<proteinExistence type="predicted"/>
<dbReference type="AlphaFoldDB" id="A0A7I9ZRY1"/>
<sequence>MKVRFGVNLSADVAPDQLPGFVDELEGAGVDSLWFSELVYSPAVDPFVGMTYALARTTTLKVGTSVAVLPGRHPVLVAKQLASLAALAPKRVLPVFGLRSAIPTERDLFVVPDGQRAAVFDESLALLRTVLRDRDVTFDGRFFTVRDADILPKPAAPVGIWLGGASPAAFRRIGRYGDGWLGSFVTPAEARRARLDIDAAADAAGRRVPADHFGINLAVGEGELPAPVLAAVRKRRPDLDPTELVAADWVQLHRQIDDYIAAGLTKFVIRPAGRIGSEAFLESFVRELLPRQN</sequence>
<keyword evidence="1" id="KW-0560">Oxidoreductase</keyword>
<organism evidence="3 4">
    <name type="scientific">Mycolicibacterium hippocampi</name>
    <dbReference type="NCBI Taxonomy" id="659824"/>
    <lineage>
        <taxon>Bacteria</taxon>
        <taxon>Bacillati</taxon>
        <taxon>Actinomycetota</taxon>
        <taxon>Actinomycetes</taxon>
        <taxon>Mycobacteriales</taxon>
        <taxon>Mycobacteriaceae</taxon>
        <taxon>Mycolicibacterium</taxon>
    </lineage>
</organism>
<evidence type="ECO:0000259" key="2">
    <source>
        <dbReference type="Pfam" id="PF00296"/>
    </source>
</evidence>
<feature type="domain" description="Luciferase-like" evidence="2">
    <location>
        <begin position="6"/>
        <end position="210"/>
    </location>
</feature>
<name>A0A7I9ZRY1_9MYCO</name>